<dbReference type="PRINTS" id="PR00081">
    <property type="entry name" value="GDHRDH"/>
</dbReference>
<reference evidence="2" key="2">
    <citation type="submission" date="2023-05" db="EMBL/GenBank/DDBJ databases">
        <authorList>
            <person name="Schelkunov M.I."/>
        </authorList>
    </citation>
    <scope>NUCLEOTIDE SEQUENCE</scope>
    <source>
        <strain evidence="2">Hsosn_3</strain>
        <tissue evidence="2">Leaf</tissue>
    </source>
</reference>
<dbReference type="PRINTS" id="PR00080">
    <property type="entry name" value="SDRFAMILY"/>
</dbReference>
<dbReference type="Proteomes" id="UP001237642">
    <property type="component" value="Unassembled WGS sequence"/>
</dbReference>
<dbReference type="PANTHER" id="PTHR42820:SF16">
    <property type="entry name" value="SHORT-CHAIN DEHYDROGENASE REDUCTASE 3B"/>
    <property type="match status" value="1"/>
</dbReference>
<name>A0AAD8LZT3_9APIA</name>
<dbReference type="InterPro" id="IPR036291">
    <property type="entry name" value="NAD(P)-bd_dom_sf"/>
</dbReference>
<comment type="caution">
    <text evidence="2">The sequence shown here is derived from an EMBL/GenBank/DDBJ whole genome shotgun (WGS) entry which is preliminary data.</text>
</comment>
<dbReference type="SUPFAM" id="SSF51735">
    <property type="entry name" value="NAD(P)-binding Rossmann-fold domains"/>
    <property type="match status" value="1"/>
</dbReference>
<dbReference type="EMBL" id="JAUIZM010000011">
    <property type="protein sequence ID" value="KAK1354378.1"/>
    <property type="molecule type" value="Genomic_DNA"/>
</dbReference>
<evidence type="ECO:0000313" key="2">
    <source>
        <dbReference type="EMBL" id="KAK1354378.1"/>
    </source>
</evidence>
<gene>
    <name evidence="2" type="ORF">POM88_047634</name>
</gene>
<evidence type="ECO:0000256" key="1">
    <source>
        <dbReference type="ARBA" id="ARBA00006484"/>
    </source>
</evidence>
<dbReference type="Gene3D" id="3.40.50.720">
    <property type="entry name" value="NAD(P)-binding Rossmann-like Domain"/>
    <property type="match status" value="1"/>
</dbReference>
<dbReference type="GO" id="GO:0016616">
    <property type="term" value="F:oxidoreductase activity, acting on the CH-OH group of donors, NAD or NADP as acceptor"/>
    <property type="evidence" value="ECO:0007669"/>
    <property type="project" value="UniProtKB-ARBA"/>
</dbReference>
<reference evidence="2" key="1">
    <citation type="submission" date="2023-02" db="EMBL/GenBank/DDBJ databases">
        <title>Genome of toxic invasive species Heracleum sosnowskyi carries increased number of genes despite the absence of recent whole-genome duplications.</title>
        <authorList>
            <person name="Schelkunov M."/>
            <person name="Shtratnikova V."/>
            <person name="Makarenko M."/>
            <person name="Klepikova A."/>
            <person name="Omelchenko D."/>
            <person name="Novikova G."/>
            <person name="Obukhova E."/>
            <person name="Bogdanov V."/>
            <person name="Penin A."/>
            <person name="Logacheva M."/>
        </authorList>
    </citation>
    <scope>NUCLEOTIDE SEQUENCE</scope>
    <source>
        <strain evidence="2">Hsosn_3</strain>
        <tissue evidence="2">Leaf</tissue>
    </source>
</reference>
<evidence type="ECO:0000313" key="3">
    <source>
        <dbReference type="Proteomes" id="UP001237642"/>
    </source>
</evidence>
<comment type="similarity">
    <text evidence="1">Belongs to the short-chain dehydrogenases/reductases (SDR) family.</text>
</comment>
<dbReference type="PANTHER" id="PTHR42820">
    <property type="entry name" value="SHORT-CHAIN DEHYDROGENASE REDUCTASE"/>
    <property type="match status" value="1"/>
</dbReference>
<accession>A0AAD8LZT3</accession>
<organism evidence="2 3">
    <name type="scientific">Heracleum sosnowskyi</name>
    <dbReference type="NCBI Taxonomy" id="360622"/>
    <lineage>
        <taxon>Eukaryota</taxon>
        <taxon>Viridiplantae</taxon>
        <taxon>Streptophyta</taxon>
        <taxon>Embryophyta</taxon>
        <taxon>Tracheophyta</taxon>
        <taxon>Spermatophyta</taxon>
        <taxon>Magnoliopsida</taxon>
        <taxon>eudicotyledons</taxon>
        <taxon>Gunneridae</taxon>
        <taxon>Pentapetalae</taxon>
        <taxon>asterids</taxon>
        <taxon>campanulids</taxon>
        <taxon>Apiales</taxon>
        <taxon>Apiaceae</taxon>
        <taxon>Apioideae</taxon>
        <taxon>apioid superclade</taxon>
        <taxon>Tordylieae</taxon>
        <taxon>Tordyliinae</taxon>
        <taxon>Heracleum</taxon>
    </lineage>
</organism>
<proteinExistence type="inferred from homology"/>
<sequence>MAKLRLHGKIAIITGAASGIGEATARLFVEHGAFVVIGDIQDELGQKVVSSIDSDKIVYKHCDIRDESQVQELILCTIQKYGSLDIMFSNAGIMGSSTRLLEMDMASFDESIAINLRGSALLVKYAGRAMVENNIRGSIICTGSVSATAGANGPFGYTVCKHAILGIVRAAASELGKHGIRVNCVSPSGVATPLSCATYNSPPSEIEMVSATISGLKGIILKTEHVAEAALFLASDESVYINGHNLAVDGGVSSMNTAFLAIWVSFFQLKLQSFSSDW</sequence>
<dbReference type="FunFam" id="3.40.50.720:FF:000084">
    <property type="entry name" value="Short-chain dehydrogenase reductase"/>
    <property type="match status" value="1"/>
</dbReference>
<dbReference type="Pfam" id="PF13561">
    <property type="entry name" value="adh_short_C2"/>
    <property type="match status" value="1"/>
</dbReference>
<dbReference type="InterPro" id="IPR002347">
    <property type="entry name" value="SDR_fam"/>
</dbReference>
<keyword evidence="3" id="KW-1185">Reference proteome</keyword>
<dbReference type="AlphaFoldDB" id="A0AAD8LZT3"/>
<protein>
    <submittedName>
        <fullName evidence="2">Short-chain dehydrogenase reductase 3b-like</fullName>
    </submittedName>
</protein>